<dbReference type="SUPFAM" id="SSF53098">
    <property type="entry name" value="Ribonuclease H-like"/>
    <property type="match status" value="1"/>
</dbReference>
<keyword evidence="8 11" id="KW-0255">Endonuclease</keyword>
<evidence type="ECO:0000256" key="2">
    <source>
        <dbReference type="ARBA" id="ARBA00004065"/>
    </source>
</evidence>
<dbReference type="CDD" id="cd09278">
    <property type="entry name" value="RNase_HI_prokaryote_like"/>
    <property type="match status" value="1"/>
</dbReference>
<keyword evidence="6 11" id="KW-0540">Nuclease</keyword>
<evidence type="ECO:0000256" key="6">
    <source>
        <dbReference type="ARBA" id="ARBA00022722"/>
    </source>
</evidence>
<dbReference type="EC" id="3.1.26.4" evidence="5 11"/>
<reference evidence="14" key="1">
    <citation type="submission" date="2016-11" db="EMBL/GenBank/DDBJ databases">
        <authorList>
            <person name="Varghese N."/>
            <person name="Submissions S."/>
        </authorList>
    </citation>
    <scope>NUCLEOTIDE SEQUENCE [LARGE SCALE GENOMIC DNA]</scope>
    <source>
        <strain evidence="14">USBA-503</strain>
    </source>
</reference>
<feature type="binding site" evidence="11">
    <location>
        <position position="147"/>
    </location>
    <ligand>
        <name>Mg(2+)</name>
        <dbReference type="ChEBI" id="CHEBI:18420"/>
        <label>2</label>
    </ligand>
</feature>
<dbReference type="EMBL" id="FRAF01000007">
    <property type="protein sequence ID" value="SHK02497.1"/>
    <property type="molecule type" value="Genomic_DNA"/>
</dbReference>
<keyword evidence="10 11" id="KW-0460">Magnesium</keyword>
<evidence type="ECO:0000256" key="3">
    <source>
        <dbReference type="ARBA" id="ARBA00005300"/>
    </source>
</evidence>
<evidence type="ECO:0000256" key="7">
    <source>
        <dbReference type="ARBA" id="ARBA00022723"/>
    </source>
</evidence>
<evidence type="ECO:0000313" key="14">
    <source>
        <dbReference type="Proteomes" id="UP000184016"/>
    </source>
</evidence>
<accession>A0A1M6P3F3</accession>
<evidence type="ECO:0000256" key="11">
    <source>
        <dbReference type="HAMAP-Rule" id="MF_00042"/>
    </source>
</evidence>
<comment type="cofactor">
    <cofactor evidence="11">
        <name>Mg(2+)</name>
        <dbReference type="ChEBI" id="CHEBI:18420"/>
    </cofactor>
    <text evidence="11">Binds 1 Mg(2+) ion per subunit. May bind a second metal ion at a regulatory site, or after substrate binding.</text>
</comment>
<protein>
    <recommendedName>
        <fullName evidence="5 11">Ribonuclease H</fullName>
        <shortName evidence="11">RNase H</shortName>
        <ecNumber evidence="5 11">3.1.26.4</ecNumber>
    </recommendedName>
</protein>
<keyword evidence="11" id="KW-0963">Cytoplasm</keyword>
<dbReference type="Gene3D" id="3.30.420.10">
    <property type="entry name" value="Ribonuclease H-like superfamily/Ribonuclease H"/>
    <property type="match status" value="1"/>
</dbReference>
<feature type="binding site" evidence="11">
    <location>
        <position position="22"/>
    </location>
    <ligand>
        <name>Mg(2+)</name>
        <dbReference type="ChEBI" id="CHEBI:18420"/>
        <label>1</label>
    </ligand>
</feature>
<evidence type="ECO:0000313" key="13">
    <source>
        <dbReference type="EMBL" id="SHK02497.1"/>
    </source>
</evidence>
<organism evidence="13 14">
    <name type="scientific">Alicyclobacillus tolerans</name>
    <dbReference type="NCBI Taxonomy" id="90970"/>
    <lineage>
        <taxon>Bacteria</taxon>
        <taxon>Bacillati</taxon>
        <taxon>Bacillota</taxon>
        <taxon>Bacilli</taxon>
        <taxon>Bacillales</taxon>
        <taxon>Alicyclobacillaceae</taxon>
        <taxon>Alicyclobacillus</taxon>
    </lineage>
</organism>
<dbReference type="PANTHER" id="PTHR10642:SF26">
    <property type="entry name" value="RIBONUCLEASE H1"/>
    <property type="match status" value="1"/>
</dbReference>
<gene>
    <name evidence="11" type="primary">rnhA</name>
    <name evidence="13" type="ORF">SAMN05443507_10777</name>
</gene>
<name>A0A1M6P3F3_9BACL</name>
<dbReference type="Pfam" id="PF00075">
    <property type="entry name" value="RNase_H"/>
    <property type="match status" value="1"/>
</dbReference>
<dbReference type="InterPro" id="IPR012337">
    <property type="entry name" value="RNaseH-like_sf"/>
</dbReference>
<comment type="subunit">
    <text evidence="4 11">Monomer.</text>
</comment>
<dbReference type="InterPro" id="IPR002156">
    <property type="entry name" value="RNaseH_domain"/>
</dbReference>
<feature type="binding site" evidence="11">
    <location>
        <position position="22"/>
    </location>
    <ligand>
        <name>Mg(2+)</name>
        <dbReference type="ChEBI" id="CHEBI:18420"/>
        <label>2</label>
    </ligand>
</feature>
<comment type="subcellular location">
    <subcellularLocation>
        <location evidence="11">Cytoplasm</location>
    </subcellularLocation>
</comment>
<dbReference type="NCBIfam" id="NF001236">
    <property type="entry name" value="PRK00203.1"/>
    <property type="match status" value="1"/>
</dbReference>
<feature type="binding site" evidence="11">
    <location>
        <position position="60"/>
    </location>
    <ligand>
        <name>Mg(2+)</name>
        <dbReference type="ChEBI" id="CHEBI:18420"/>
        <label>1</label>
    </ligand>
</feature>
<evidence type="ECO:0000259" key="12">
    <source>
        <dbReference type="PROSITE" id="PS50879"/>
    </source>
</evidence>
<dbReference type="PROSITE" id="PS50879">
    <property type="entry name" value="RNASE_H_1"/>
    <property type="match status" value="1"/>
</dbReference>
<dbReference type="PANTHER" id="PTHR10642">
    <property type="entry name" value="RIBONUCLEASE H1"/>
    <property type="match status" value="1"/>
</dbReference>
<dbReference type="InterPro" id="IPR036397">
    <property type="entry name" value="RNaseH_sf"/>
</dbReference>
<dbReference type="GO" id="GO:0005737">
    <property type="term" value="C:cytoplasm"/>
    <property type="evidence" value="ECO:0007669"/>
    <property type="project" value="UniProtKB-SubCell"/>
</dbReference>
<dbReference type="AlphaFoldDB" id="A0A1M6P3F3"/>
<dbReference type="InterPro" id="IPR022892">
    <property type="entry name" value="RNaseHI"/>
</dbReference>
<keyword evidence="7 11" id="KW-0479">Metal-binding</keyword>
<dbReference type="GO" id="GO:0003676">
    <property type="term" value="F:nucleic acid binding"/>
    <property type="evidence" value="ECO:0007669"/>
    <property type="project" value="InterPro"/>
</dbReference>
<evidence type="ECO:0000256" key="8">
    <source>
        <dbReference type="ARBA" id="ARBA00022759"/>
    </source>
</evidence>
<proteinExistence type="inferred from homology"/>
<evidence type="ECO:0000256" key="10">
    <source>
        <dbReference type="ARBA" id="ARBA00022842"/>
    </source>
</evidence>
<dbReference type="GO" id="GO:0000287">
    <property type="term" value="F:magnesium ion binding"/>
    <property type="evidence" value="ECO:0007669"/>
    <property type="project" value="UniProtKB-UniRule"/>
</dbReference>
<evidence type="ECO:0000256" key="4">
    <source>
        <dbReference type="ARBA" id="ARBA00011245"/>
    </source>
</evidence>
<dbReference type="InterPro" id="IPR050092">
    <property type="entry name" value="RNase_H"/>
</dbReference>
<comment type="function">
    <text evidence="2 11">Endonuclease that specifically degrades the RNA of RNA-DNA hybrids.</text>
</comment>
<dbReference type="Proteomes" id="UP000184016">
    <property type="component" value="Unassembled WGS sequence"/>
</dbReference>
<dbReference type="STRING" id="1830138.SAMN05443507_10777"/>
<dbReference type="GO" id="GO:0004523">
    <property type="term" value="F:RNA-DNA hybrid ribonuclease activity"/>
    <property type="evidence" value="ECO:0007669"/>
    <property type="project" value="UniProtKB-UniRule"/>
</dbReference>
<comment type="catalytic activity">
    <reaction evidence="1 11">
        <text>Endonucleolytic cleavage to 5'-phosphomonoester.</text>
        <dbReference type="EC" id="3.1.26.4"/>
    </reaction>
</comment>
<feature type="binding site" evidence="11">
    <location>
        <position position="82"/>
    </location>
    <ligand>
        <name>Mg(2+)</name>
        <dbReference type="ChEBI" id="CHEBI:18420"/>
        <label>1</label>
    </ligand>
</feature>
<dbReference type="GO" id="GO:0043137">
    <property type="term" value="P:DNA replication, removal of RNA primer"/>
    <property type="evidence" value="ECO:0007669"/>
    <property type="project" value="TreeGrafter"/>
</dbReference>
<evidence type="ECO:0000256" key="9">
    <source>
        <dbReference type="ARBA" id="ARBA00022801"/>
    </source>
</evidence>
<comment type="similarity">
    <text evidence="3 11">Belongs to the RNase H family.</text>
</comment>
<feature type="domain" description="RNase H type-1" evidence="12">
    <location>
        <begin position="13"/>
        <end position="155"/>
    </location>
</feature>
<sequence>MGNEVSELSLSSEDDWVEVYTDGACSGNPGPGGWAAILLYQNHSKEISGGELQTTNQRMEIQAVVEALACLRKPCRVRIYSDSAYVVNCFRQRWYVNWRKNNWKNSKGDLVQNRDLWERLLQEVERHQVEFAKVKGHAGDFYNERCDALAREAVPKR</sequence>
<dbReference type="FunFam" id="3.30.420.10:FF:000089">
    <property type="entry name" value="Ribonuclease H"/>
    <property type="match status" value="1"/>
</dbReference>
<keyword evidence="14" id="KW-1185">Reference proteome</keyword>
<keyword evidence="9 11" id="KW-0378">Hydrolase</keyword>
<evidence type="ECO:0000256" key="1">
    <source>
        <dbReference type="ARBA" id="ARBA00000077"/>
    </source>
</evidence>
<dbReference type="HAMAP" id="MF_00042">
    <property type="entry name" value="RNase_H"/>
    <property type="match status" value="1"/>
</dbReference>
<evidence type="ECO:0000256" key="5">
    <source>
        <dbReference type="ARBA" id="ARBA00012180"/>
    </source>
</evidence>